<dbReference type="PANTHER" id="PTHR42763:SF1">
    <property type="entry name" value="UDP-GLUCOSE--HEXOSE-1-PHOSPHATE URIDYLYLTRANSFERASE"/>
    <property type="match status" value="1"/>
</dbReference>
<keyword evidence="2" id="KW-1185">Reference proteome</keyword>
<gene>
    <name evidence="1" type="ORF">L9G74_09150</name>
</gene>
<dbReference type="EMBL" id="JAKOGG010000005">
    <property type="protein sequence ID" value="MCS4556604.1"/>
    <property type="molecule type" value="Genomic_DNA"/>
</dbReference>
<dbReference type="InterPro" id="IPR053177">
    <property type="entry name" value="ADP-glucose_phosphorylase"/>
</dbReference>
<evidence type="ECO:0008006" key="3">
    <source>
        <dbReference type="Google" id="ProtNLM"/>
    </source>
</evidence>
<reference evidence="2" key="2">
    <citation type="submission" date="2023-07" db="EMBL/GenBank/DDBJ databases">
        <title>Shewanella mangrovi sp. nov., an acetaldehyde- degrading bacterium isolated from mangrove sediment.</title>
        <authorList>
            <person name="Liu Y."/>
        </authorList>
    </citation>
    <scope>NUCLEOTIDE SEQUENCE [LARGE SCALE GENOMIC DNA]</scope>
    <source>
        <strain evidence="2">C32</strain>
    </source>
</reference>
<dbReference type="Gene3D" id="3.30.428.10">
    <property type="entry name" value="HIT-like"/>
    <property type="match status" value="2"/>
</dbReference>
<reference evidence="1 2" key="1">
    <citation type="submission" date="2022-02" db="EMBL/GenBank/DDBJ databases">
        <authorList>
            <person name="Zhuang L."/>
        </authorList>
    </citation>
    <scope>NUCLEOTIDE SEQUENCE [LARGE SCALE GENOMIC DNA]</scope>
    <source>
        <strain evidence="1 2">C32</strain>
    </source>
</reference>
<name>A0ABT2FJU4_9GAMM</name>
<evidence type="ECO:0000313" key="1">
    <source>
        <dbReference type="EMBL" id="MCS4556604.1"/>
    </source>
</evidence>
<dbReference type="PANTHER" id="PTHR42763">
    <property type="entry name" value="ADP-GLUCOSE PHOSPHORYLASE"/>
    <property type="match status" value="1"/>
</dbReference>
<dbReference type="InterPro" id="IPR036265">
    <property type="entry name" value="HIT-like_sf"/>
</dbReference>
<organism evidence="1 2">
    <name type="scientific">Shewanella electrica</name>
    <dbReference type="NCBI Taxonomy" id="515560"/>
    <lineage>
        <taxon>Bacteria</taxon>
        <taxon>Pseudomonadati</taxon>
        <taxon>Pseudomonadota</taxon>
        <taxon>Gammaproteobacteria</taxon>
        <taxon>Alteromonadales</taxon>
        <taxon>Shewanellaceae</taxon>
        <taxon>Shewanella</taxon>
    </lineage>
</organism>
<protein>
    <recommendedName>
        <fullName evidence="3">Galactose-1-phosphate uridylyltransferase</fullName>
    </recommendedName>
</protein>
<proteinExistence type="predicted"/>
<dbReference type="RefSeq" id="WP_238896008.1">
    <property type="nucleotide sequence ID" value="NZ_JAKOGG010000005.1"/>
</dbReference>
<comment type="caution">
    <text evidence="1">The sequence shown here is derived from an EMBL/GenBank/DDBJ whole genome shotgun (WGS) entry which is preliminary data.</text>
</comment>
<sequence>MTQAFSLALARQMALAQDFTQLHFEQLLQHISNDEKLKQFAPDGVCQIDPRNGNLVVYNSARAKRPQTTAVAPTNIDSKPCPICDGHSADILDIAEQSEGFTFISKNLYPIFHPIEYVPQELPDYFQHQDPYHQGRASYGFHLLQWTSSLHDRDWHNLPLADALICLQRLAAVESSLLHQPTDFMAQSGKQMGERQVSGYVSIIKNYGSSAGASLSHGHQQIAYSNILPQHFFNNLCFRKRQERSFSRYMIAENPAELLVKDYGAVQLMVPYFMKRPVDMLLIFKDSDKRYLHQLDTAELTQLAQGIQQAIRAIMALMSQMGLAPAYNMIINNGPGCGLYVEFLPKTQMMGGYEQIGLFVCQANPYEIANMVRQQLALELLDTTA</sequence>
<dbReference type="Proteomes" id="UP001201549">
    <property type="component" value="Unassembled WGS sequence"/>
</dbReference>
<dbReference type="SUPFAM" id="SSF54197">
    <property type="entry name" value="HIT-like"/>
    <property type="match status" value="2"/>
</dbReference>
<accession>A0ABT2FJU4</accession>
<evidence type="ECO:0000313" key="2">
    <source>
        <dbReference type="Proteomes" id="UP001201549"/>
    </source>
</evidence>